<keyword evidence="2" id="KW-1185">Reference proteome</keyword>
<dbReference type="Gene3D" id="3.50.50.60">
    <property type="entry name" value="FAD/NAD(P)-binding domain"/>
    <property type="match status" value="1"/>
</dbReference>
<evidence type="ECO:0000313" key="1">
    <source>
        <dbReference type="EMBL" id="WDF67408.1"/>
    </source>
</evidence>
<reference evidence="1 2" key="1">
    <citation type="submission" date="2023-02" db="EMBL/GenBank/DDBJ databases">
        <title>Genome sequence of Sphingobacterium sp. KACC 22765.</title>
        <authorList>
            <person name="Kim S."/>
            <person name="Heo J."/>
            <person name="Kwon S.-W."/>
        </authorList>
    </citation>
    <scope>NUCLEOTIDE SEQUENCE [LARGE SCALE GENOMIC DNA]</scope>
    <source>
        <strain evidence="1 2">KACC 22765</strain>
    </source>
</reference>
<protein>
    <submittedName>
        <fullName evidence="1">NAD(P)-binding protein</fullName>
    </submittedName>
</protein>
<dbReference type="SUPFAM" id="SSF51905">
    <property type="entry name" value="FAD/NAD(P)-binding domain"/>
    <property type="match status" value="1"/>
</dbReference>
<sequence>MKSGAKSSRGRRRFLQSAFILAVSSSFLKACKSHVNKIFLRLTGTDHVLAHRLRFPDFPTPSSSISTPILILGGGVAGLAAAYRLTQQGHTDFLLVDLEAELGGNARQGRNAHSSYPLGAHYLPIPNQSNQALIQFLEDAGVITGRDAQGEPIYDPEQLTFAPQSRLFIRNTWQEGLLPRYGLAQAELDEIDRFLKQMSDFQQQRGDDGRFVFDIPLQFASKKTPLHDLDRYTMFEWMHDRGYRGKHLINYVNYCCRDDYGLGVRSVSAFAGIHYFAGRKHDLKQYADVVLTWQEGNARLISHLKKHSQGRVLNRQLAYKIDAKTAAVEVAVYDDVSKRSTLIKADQVINCCPQFVNQYLLPDRSRWTKDFAYVPWVVATIVLKKFPFADGAPLAWDNVIEGANGLGYVYAQHQSVGQFSSPFVISYYHSMDGLDCKKSRQELFERTDEQWKDFIVKDLAIAHFGIEQEIESIEIFRHGHGMICPVPGFLFSKARQTLGRPIDDRIFFAHTDLSGISIFEEGFYQGLTAADQLLAARSAR</sequence>
<proteinExistence type="predicted"/>
<organism evidence="1 2">
    <name type="scientific">Sphingobacterium oryzagri</name>
    <dbReference type="NCBI Taxonomy" id="3025669"/>
    <lineage>
        <taxon>Bacteria</taxon>
        <taxon>Pseudomonadati</taxon>
        <taxon>Bacteroidota</taxon>
        <taxon>Sphingobacteriia</taxon>
        <taxon>Sphingobacteriales</taxon>
        <taxon>Sphingobacteriaceae</taxon>
        <taxon>Sphingobacterium</taxon>
    </lineage>
</organism>
<dbReference type="InterPro" id="IPR050464">
    <property type="entry name" value="Zeta_carotene_desat/Oxidored"/>
</dbReference>
<evidence type="ECO:0000313" key="2">
    <source>
        <dbReference type="Proteomes" id="UP001221558"/>
    </source>
</evidence>
<dbReference type="InterPro" id="IPR036188">
    <property type="entry name" value="FAD/NAD-bd_sf"/>
</dbReference>
<gene>
    <name evidence="1" type="ORF">PQ465_13970</name>
</gene>
<dbReference type="PANTHER" id="PTHR42923:SF39">
    <property type="entry name" value="AMINO OXIDASE"/>
    <property type="match status" value="1"/>
</dbReference>
<dbReference type="RefSeq" id="WP_274266137.1">
    <property type="nucleotide sequence ID" value="NZ_CP117880.1"/>
</dbReference>
<dbReference type="Pfam" id="PF13450">
    <property type="entry name" value="NAD_binding_8"/>
    <property type="match status" value="1"/>
</dbReference>
<dbReference type="Proteomes" id="UP001221558">
    <property type="component" value="Chromosome"/>
</dbReference>
<accession>A0ABY7WGA5</accession>
<dbReference type="EMBL" id="CP117880">
    <property type="protein sequence ID" value="WDF67408.1"/>
    <property type="molecule type" value="Genomic_DNA"/>
</dbReference>
<name>A0ABY7WGA5_9SPHI</name>
<dbReference type="PANTHER" id="PTHR42923">
    <property type="entry name" value="PROTOPORPHYRINOGEN OXIDASE"/>
    <property type="match status" value="1"/>
</dbReference>